<feature type="transmembrane region" description="Helical" evidence="14">
    <location>
        <begin position="606"/>
        <end position="634"/>
    </location>
</feature>
<dbReference type="GO" id="GO:0046583">
    <property type="term" value="F:monoatomic cation efflux transmembrane transporter activity"/>
    <property type="evidence" value="ECO:0007669"/>
    <property type="project" value="TreeGrafter"/>
</dbReference>
<feature type="region of interest" description="Disordered" evidence="13">
    <location>
        <begin position="526"/>
        <end position="548"/>
    </location>
</feature>
<evidence type="ECO:0000259" key="15">
    <source>
        <dbReference type="PROSITE" id="PS50222"/>
    </source>
</evidence>
<feature type="compositionally biased region" description="Basic residues" evidence="13">
    <location>
        <begin position="534"/>
        <end position="545"/>
    </location>
</feature>
<accession>A0A0M7ABQ1</accession>
<feature type="compositionally biased region" description="Polar residues" evidence="13">
    <location>
        <begin position="329"/>
        <end position="343"/>
    </location>
</feature>
<dbReference type="InterPro" id="IPR010412">
    <property type="entry name" value="DUF1007"/>
</dbReference>
<gene>
    <name evidence="16" type="ORF">LA5096_03086</name>
</gene>
<feature type="transmembrane region" description="Helical" evidence="14">
    <location>
        <begin position="481"/>
        <end position="499"/>
    </location>
</feature>
<keyword evidence="7 14" id="KW-0812">Transmembrane</keyword>
<evidence type="ECO:0000256" key="6">
    <source>
        <dbReference type="ARBA" id="ARBA00022596"/>
    </source>
</evidence>
<dbReference type="PROSITE" id="PS50222">
    <property type="entry name" value="EF_HAND_2"/>
    <property type="match status" value="1"/>
</dbReference>
<dbReference type="GO" id="GO:0005886">
    <property type="term" value="C:plasma membrane"/>
    <property type="evidence" value="ECO:0007669"/>
    <property type="project" value="UniProtKB-SubCell"/>
</dbReference>
<dbReference type="InterPro" id="IPR002048">
    <property type="entry name" value="EF_hand_dom"/>
</dbReference>
<feature type="transmembrane region" description="Helical" evidence="14">
    <location>
        <begin position="53"/>
        <end position="73"/>
    </location>
</feature>
<dbReference type="Pfam" id="PF06226">
    <property type="entry name" value="DUF1007"/>
    <property type="match status" value="1"/>
</dbReference>
<evidence type="ECO:0000256" key="5">
    <source>
        <dbReference type="ARBA" id="ARBA00022475"/>
    </source>
</evidence>
<evidence type="ECO:0000256" key="14">
    <source>
        <dbReference type="SAM" id="Phobius"/>
    </source>
</evidence>
<keyword evidence="17" id="KW-1185">Reference proteome</keyword>
<dbReference type="PANTHER" id="PTHR40659">
    <property type="entry name" value="NICKEL/COBALT EFFLUX SYSTEM RCNA"/>
    <property type="match status" value="1"/>
</dbReference>
<keyword evidence="8 14" id="KW-1133">Transmembrane helix</keyword>
<feature type="transmembrane region" description="Helical" evidence="14">
    <location>
        <begin position="578"/>
        <end position="600"/>
    </location>
</feature>
<dbReference type="GO" id="GO:0010045">
    <property type="term" value="P:response to nickel cation"/>
    <property type="evidence" value="ECO:0007669"/>
    <property type="project" value="TreeGrafter"/>
</dbReference>
<name>A0A0M7ABQ1_9HYPH</name>
<keyword evidence="12" id="KW-0170">Cobalt</keyword>
<dbReference type="PANTHER" id="PTHR40659:SF1">
    <property type="entry name" value="NICKEL_COBALT EFFLUX SYSTEM RCNA"/>
    <property type="match status" value="1"/>
</dbReference>
<evidence type="ECO:0000256" key="1">
    <source>
        <dbReference type="ARBA" id="ARBA00002510"/>
    </source>
</evidence>
<feature type="transmembrane region" description="Helical" evidence="14">
    <location>
        <begin position="655"/>
        <end position="678"/>
    </location>
</feature>
<evidence type="ECO:0000256" key="8">
    <source>
        <dbReference type="ARBA" id="ARBA00022989"/>
    </source>
</evidence>
<reference evidence="17" key="1">
    <citation type="submission" date="2015-07" db="EMBL/GenBank/DDBJ databases">
        <authorList>
            <person name="Rodrigo-Torres Lidia"/>
            <person name="Arahal R.David."/>
        </authorList>
    </citation>
    <scope>NUCLEOTIDE SEQUENCE [LARGE SCALE GENOMIC DNA]</scope>
    <source>
        <strain evidence="17">CECT 5096</strain>
    </source>
</reference>
<evidence type="ECO:0000256" key="11">
    <source>
        <dbReference type="ARBA" id="ARBA00023136"/>
    </source>
</evidence>
<keyword evidence="3" id="KW-0171">Cobalt transport</keyword>
<keyword evidence="5" id="KW-1003">Cell membrane</keyword>
<evidence type="ECO:0000256" key="3">
    <source>
        <dbReference type="ARBA" id="ARBA00022426"/>
    </source>
</evidence>
<dbReference type="Proteomes" id="UP000049983">
    <property type="component" value="Unassembled WGS sequence"/>
</dbReference>
<sequence length="679" mass="72044">MLFCVAIQHPAIMLPSSLVREGAPCHVNLLHPLKQVIPVHSYPTSMQEAVFPVFSRLVAALVMLLLAVGSVLAHPHVFVEARSKLMFDDQGQAVAIKHVFRFDDAFTAFAIQGFDTNQDGVYSREELAELAKVNIESMADFGFFTFGDNTRVELDFSEPNDYWLEVARIPIEDYWVMKPEDFKAIQEDVDQNGGTALEEVDLLELHFVLPLKEATDAAAPITIDVYDPTYYVDFRFGQEADAVGTINAPGTCQVTRKEPPPLDDATAYALSQIGADQRDLPPELQSAAASQVNQMIINCANAGAVPVVSGNSGISEGTNEAAGAVATAEQGSTSGSELSTPNATRAADVVSSTQVAVIDGTETPAIETGILDQVFGTIAVKQKEFYQKLVASLRAFRSNPNAGWLLIGLSFAYGVFHAAGPGHGKAIITSYVVANNETLKKGIILSFASAFAQAVTAIVLVGGLAVVFNLTSIAIQDTARWFEIGSYVLISALGGWLLWQKAVRPLLVGAADRLAGNRLALAGAEAQGHSHDHDHHHHGHHHHDHHHEFGADGVCSTCGHAHAPTPDMIQGDITLARAASIILAVGLRPCTGALVVLVFALSQGMIAAGIASTLAMAVGTGITVSLLAGLAVGAKDLAVRLFGEGSPMSIRIHRTIEILGAAIVFLLGITLLIATLGWG</sequence>
<keyword evidence="10" id="KW-0921">Nickel transport</keyword>
<evidence type="ECO:0000313" key="16">
    <source>
        <dbReference type="EMBL" id="CTQ71872.1"/>
    </source>
</evidence>
<comment type="subcellular location">
    <subcellularLocation>
        <location evidence="2">Cell membrane</location>
        <topology evidence="2">Multi-pass membrane protein</topology>
    </subcellularLocation>
</comment>
<proteinExistence type="predicted"/>
<evidence type="ECO:0000256" key="9">
    <source>
        <dbReference type="ARBA" id="ARBA00023065"/>
    </source>
</evidence>
<feature type="transmembrane region" description="Helical" evidence="14">
    <location>
        <begin position="450"/>
        <end position="475"/>
    </location>
</feature>
<keyword evidence="6" id="KW-0533">Nickel</keyword>
<protein>
    <submittedName>
        <fullName evidence="16">Nickel/cobalt efflux protein RcnA</fullName>
    </submittedName>
</protein>
<dbReference type="AlphaFoldDB" id="A0A0M7ABQ1"/>
<evidence type="ECO:0000313" key="17">
    <source>
        <dbReference type="Proteomes" id="UP000049983"/>
    </source>
</evidence>
<dbReference type="Pfam" id="PF03824">
    <property type="entry name" value="NicO"/>
    <property type="match status" value="1"/>
</dbReference>
<dbReference type="GO" id="GO:0006824">
    <property type="term" value="P:cobalt ion transport"/>
    <property type="evidence" value="ECO:0007669"/>
    <property type="project" value="UniProtKB-KW"/>
</dbReference>
<dbReference type="GO" id="GO:0005509">
    <property type="term" value="F:calcium ion binding"/>
    <property type="evidence" value="ECO:0007669"/>
    <property type="project" value="InterPro"/>
</dbReference>
<keyword evidence="11 14" id="KW-0472">Membrane</keyword>
<dbReference type="GO" id="GO:0032025">
    <property type="term" value="P:response to cobalt ion"/>
    <property type="evidence" value="ECO:0007669"/>
    <property type="project" value="TreeGrafter"/>
</dbReference>
<dbReference type="InterPro" id="IPR011541">
    <property type="entry name" value="Ni/Co_transpt_high_affinity"/>
</dbReference>
<comment type="function">
    <text evidence="1">Efflux system for nickel and cobalt.</text>
</comment>
<evidence type="ECO:0000256" key="7">
    <source>
        <dbReference type="ARBA" id="ARBA00022692"/>
    </source>
</evidence>
<dbReference type="InterPro" id="IPR051224">
    <property type="entry name" value="NiCoT_RcnA"/>
</dbReference>
<keyword evidence="4" id="KW-0813">Transport</keyword>
<evidence type="ECO:0000256" key="12">
    <source>
        <dbReference type="ARBA" id="ARBA00023285"/>
    </source>
</evidence>
<keyword evidence="9" id="KW-0406">Ion transport</keyword>
<dbReference type="EMBL" id="CXWC01000010">
    <property type="protein sequence ID" value="CTQ71872.1"/>
    <property type="molecule type" value="Genomic_DNA"/>
</dbReference>
<evidence type="ECO:0000256" key="4">
    <source>
        <dbReference type="ARBA" id="ARBA00022448"/>
    </source>
</evidence>
<dbReference type="STRING" id="311410.LA5095_01832"/>
<evidence type="ECO:0000256" key="10">
    <source>
        <dbReference type="ARBA" id="ARBA00023112"/>
    </source>
</evidence>
<feature type="domain" description="EF-hand" evidence="15">
    <location>
        <begin position="102"/>
        <end position="137"/>
    </location>
</feature>
<feature type="region of interest" description="Disordered" evidence="13">
    <location>
        <begin position="316"/>
        <end position="345"/>
    </location>
</feature>
<organism evidence="16 17">
    <name type="scientific">Roseibium album</name>
    <dbReference type="NCBI Taxonomy" id="311410"/>
    <lineage>
        <taxon>Bacteria</taxon>
        <taxon>Pseudomonadati</taxon>
        <taxon>Pseudomonadota</taxon>
        <taxon>Alphaproteobacteria</taxon>
        <taxon>Hyphomicrobiales</taxon>
        <taxon>Stappiaceae</taxon>
        <taxon>Roseibium</taxon>
    </lineage>
</organism>
<evidence type="ECO:0000256" key="2">
    <source>
        <dbReference type="ARBA" id="ARBA00004651"/>
    </source>
</evidence>
<dbReference type="GO" id="GO:0015099">
    <property type="term" value="F:nickel cation transmembrane transporter activity"/>
    <property type="evidence" value="ECO:0007669"/>
    <property type="project" value="InterPro"/>
</dbReference>
<evidence type="ECO:0000256" key="13">
    <source>
        <dbReference type="SAM" id="MobiDB-lite"/>
    </source>
</evidence>